<dbReference type="Proteomes" id="UP000193685">
    <property type="component" value="Unassembled WGS sequence"/>
</dbReference>
<evidence type="ECO:0000256" key="2">
    <source>
        <dbReference type="SAM" id="MobiDB-lite"/>
    </source>
</evidence>
<dbReference type="InterPro" id="IPR013320">
    <property type="entry name" value="ConA-like_dom_sf"/>
</dbReference>
<dbReference type="PANTHER" id="PTHR10963">
    <property type="entry name" value="GLYCOSYL HYDROLASE-RELATED"/>
    <property type="match status" value="1"/>
</dbReference>
<keyword evidence="3" id="KW-1133">Transmembrane helix</keyword>
<gene>
    <name evidence="5" type="ORF">BCR37DRAFT_393617</name>
</gene>
<dbReference type="RefSeq" id="XP_040724619.1">
    <property type="nucleotide sequence ID" value="XM_040871334.1"/>
</dbReference>
<evidence type="ECO:0000256" key="3">
    <source>
        <dbReference type="SAM" id="Phobius"/>
    </source>
</evidence>
<dbReference type="GO" id="GO:0004553">
    <property type="term" value="F:hydrolase activity, hydrolyzing O-glycosyl compounds"/>
    <property type="evidence" value="ECO:0007669"/>
    <property type="project" value="InterPro"/>
</dbReference>
<evidence type="ECO:0000313" key="6">
    <source>
        <dbReference type="Proteomes" id="UP000193685"/>
    </source>
</evidence>
<evidence type="ECO:0000259" key="4">
    <source>
        <dbReference type="PROSITE" id="PS51762"/>
    </source>
</evidence>
<dbReference type="STRING" id="56484.A0A1Y2FC33"/>
<dbReference type="PANTHER" id="PTHR10963:SF55">
    <property type="entry name" value="GLYCOSIDE HYDROLASE FAMILY 16 PROTEIN"/>
    <property type="match status" value="1"/>
</dbReference>
<evidence type="ECO:0000313" key="5">
    <source>
        <dbReference type="EMBL" id="ORY80974.1"/>
    </source>
</evidence>
<feature type="transmembrane region" description="Helical" evidence="3">
    <location>
        <begin position="102"/>
        <end position="127"/>
    </location>
</feature>
<accession>A0A1Y2FC33</accession>
<dbReference type="EMBL" id="MCFI01000012">
    <property type="protein sequence ID" value="ORY80974.1"/>
    <property type="molecule type" value="Genomic_DNA"/>
</dbReference>
<dbReference type="Gene3D" id="2.60.120.200">
    <property type="match status" value="1"/>
</dbReference>
<evidence type="ECO:0000256" key="1">
    <source>
        <dbReference type="ARBA" id="ARBA00006865"/>
    </source>
</evidence>
<reference evidence="5 6" key="1">
    <citation type="submission" date="2016-07" db="EMBL/GenBank/DDBJ databases">
        <title>Pervasive Adenine N6-methylation of Active Genes in Fungi.</title>
        <authorList>
            <consortium name="DOE Joint Genome Institute"/>
            <person name="Mondo S.J."/>
            <person name="Dannebaum R.O."/>
            <person name="Kuo R.C."/>
            <person name="Labutti K."/>
            <person name="Haridas S."/>
            <person name="Kuo A."/>
            <person name="Salamov A."/>
            <person name="Ahrendt S.R."/>
            <person name="Lipzen A."/>
            <person name="Sullivan W."/>
            <person name="Andreopoulos W.B."/>
            <person name="Clum A."/>
            <person name="Lindquist E."/>
            <person name="Daum C."/>
            <person name="Ramamoorthy G.K."/>
            <person name="Gryganskyi A."/>
            <person name="Culley D."/>
            <person name="Magnuson J.K."/>
            <person name="James T.Y."/>
            <person name="O'Malley M.A."/>
            <person name="Stajich J.E."/>
            <person name="Spatafora J.W."/>
            <person name="Visel A."/>
            <person name="Grigoriev I.V."/>
        </authorList>
    </citation>
    <scope>NUCLEOTIDE SEQUENCE [LARGE SCALE GENOMIC DNA]</scope>
    <source>
        <strain evidence="5 6">12-1054</strain>
    </source>
</reference>
<dbReference type="AlphaFoldDB" id="A0A1Y2FC33"/>
<dbReference type="PROSITE" id="PS51762">
    <property type="entry name" value="GH16_2"/>
    <property type="match status" value="1"/>
</dbReference>
<name>A0A1Y2FC33_PROLT</name>
<dbReference type="GO" id="GO:0030246">
    <property type="term" value="F:carbohydrate binding"/>
    <property type="evidence" value="ECO:0007669"/>
    <property type="project" value="UniProtKB-KW"/>
</dbReference>
<keyword evidence="5" id="KW-0430">Lectin</keyword>
<protein>
    <submittedName>
        <fullName evidence="5">Concanavalin A-like lectin/glucanase domain-containing protein</fullName>
    </submittedName>
</protein>
<dbReference type="SUPFAM" id="SSF49899">
    <property type="entry name" value="Concanavalin A-like lectins/glucanases"/>
    <property type="match status" value="1"/>
</dbReference>
<dbReference type="OrthoDB" id="4781at2759"/>
<dbReference type="GeneID" id="63787933"/>
<keyword evidence="3" id="KW-0472">Membrane</keyword>
<comment type="similarity">
    <text evidence="1">Belongs to the glycosyl hydrolase 16 family.</text>
</comment>
<keyword evidence="6" id="KW-1185">Reference proteome</keyword>
<organism evidence="5 6">
    <name type="scientific">Protomyces lactucae-debilis</name>
    <dbReference type="NCBI Taxonomy" id="2754530"/>
    <lineage>
        <taxon>Eukaryota</taxon>
        <taxon>Fungi</taxon>
        <taxon>Dikarya</taxon>
        <taxon>Ascomycota</taxon>
        <taxon>Taphrinomycotina</taxon>
        <taxon>Taphrinomycetes</taxon>
        <taxon>Taphrinales</taxon>
        <taxon>Protomycetaceae</taxon>
        <taxon>Protomyces</taxon>
    </lineage>
</organism>
<feature type="region of interest" description="Disordered" evidence="2">
    <location>
        <begin position="1"/>
        <end position="39"/>
    </location>
</feature>
<dbReference type="GO" id="GO:0005975">
    <property type="term" value="P:carbohydrate metabolic process"/>
    <property type="evidence" value="ECO:0007669"/>
    <property type="project" value="InterPro"/>
</dbReference>
<comment type="caution">
    <text evidence="5">The sequence shown here is derived from an EMBL/GenBank/DDBJ whole genome shotgun (WGS) entry which is preliminary data.</text>
</comment>
<proteinExistence type="inferred from homology"/>
<keyword evidence="3" id="KW-0812">Transmembrane</keyword>
<dbReference type="InterPro" id="IPR000757">
    <property type="entry name" value="Beta-glucanase-like"/>
</dbReference>
<dbReference type="InterPro" id="IPR050546">
    <property type="entry name" value="Glycosyl_Hydrlase_16"/>
</dbReference>
<sequence>MSDYFQQRGYSDIDDSEFSFDSFRDDPAPSTPGLDLQGLNAHDATDTFEAAKERRRSRVVPFGEKTAREIEKASLRIRKNQDWGVEPEKYWLQRKTTRAERLGSYIVWGGVIIGFLAFCGFGIWGYLEARAPQLCMLQDEDFRDGVINPELWMHEISSGGGNVGSFDWTTAEEANSFIKDGKLHIRPTFTPEYPDMTTINLSADGLCTDPYYWCNMTQNSTAGTIINPVQSAKLSTKINMHFGSLKIRAKMPRGDWIFSQISLEPATNDYGSYPANGQIMLVQNRGNDVLYGQGGADLVDSYVNYGPDGVQGWGKTLGSQKKLKFQTYQDGFHTYGLTWTPSHLRTWVDDPTNTVALIQWDKFGGFWKQGGWQANGAGYIDGIFNPWAPAYPSLGAPFDKPFKLTLHVGVGGMNGIFKDQVPWTLTAGRQAALKEFSRMNATTMKWPEDEDRDLIVDWIKMEQQCLIDPLYLWKAS</sequence>
<feature type="domain" description="GH16" evidence="4">
    <location>
        <begin position="81"/>
        <end position="391"/>
    </location>
</feature>